<dbReference type="Gene3D" id="1.20.1250.20">
    <property type="entry name" value="MFS general substrate transporter like domains"/>
    <property type="match status" value="1"/>
</dbReference>
<comment type="subcellular location">
    <subcellularLocation>
        <location evidence="1">Membrane</location>
        <topology evidence="1">Multi-pass membrane protein</topology>
    </subcellularLocation>
</comment>
<dbReference type="PROSITE" id="PS50850">
    <property type="entry name" value="MFS"/>
    <property type="match status" value="1"/>
</dbReference>
<dbReference type="GO" id="GO:0022857">
    <property type="term" value="F:transmembrane transporter activity"/>
    <property type="evidence" value="ECO:0007669"/>
    <property type="project" value="InterPro"/>
</dbReference>
<dbReference type="Pfam" id="PF07690">
    <property type="entry name" value="MFS_1"/>
    <property type="match status" value="1"/>
</dbReference>
<feature type="region of interest" description="Disordered" evidence="5">
    <location>
        <begin position="545"/>
        <end position="614"/>
    </location>
</feature>
<dbReference type="PANTHER" id="PTHR23502:SF184">
    <property type="entry name" value="MAJOR FACILITATOR SUPERFAMILY (MFS) PROFILE DOMAIN-CONTAINING PROTEIN"/>
    <property type="match status" value="1"/>
</dbReference>
<name>A0AAJ8KND8_9TREE</name>
<organism evidence="8 9">
    <name type="scientific">Kwoniella dejecticola CBS 10117</name>
    <dbReference type="NCBI Taxonomy" id="1296121"/>
    <lineage>
        <taxon>Eukaryota</taxon>
        <taxon>Fungi</taxon>
        <taxon>Dikarya</taxon>
        <taxon>Basidiomycota</taxon>
        <taxon>Agaricomycotina</taxon>
        <taxon>Tremellomycetes</taxon>
        <taxon>Tremellales</taxon>
        <taxon>Cryptococcaceae</taxon>
        <taxon>Kwoniella</taxon>
    </lineage>
</organism>
<evidence type="ECO:0000256" key="5">
    <source>
        <dbReference type="SAM" id="MobiDB-lite"/>
    </source>
</evidence>
<feature type="transmembrane region" description="Helical" evidence="6">
    <location>
        <begin position="313"/>
        <end position="334"/>
    </location>
</feature>
<dbReference type="InterPro" id="IPR036259">
    <property type="entry name" value="MFS_trans_sf"/>
</dbReference>
<evidence type="ECO:0000256" key="3">
    <source>
        <dbReference type="ARBA" id="ARBA00022989"/>
    </source>
</evidence>
<evidence type="ECO:0000256" key="4">
    <source>
        <dbReference type="ARBA" id="ARBA00023136"/>
    </source>
</evidence>
<dbReference type="SUPFAM" id="SSF103473">
    <property type="entry name" value="MFS general substrate transporter"/>
    <property type="match status" value="1"/>
</dbReference>
<evidence type="ECO:0000256" key="1">
    <source>
        <dbReference type="ARBA" id="ARBA00004141"/>
    </source>
</evidence>
<dbReference type="KEGG" id="kdj:28966916"/>
<reference evidence="8" key="2">
    <citation type="submission" date="2024-02" db="EMBL/GenBank/DDBJ databases">
        <title>Comparative genomics of Cryptococcus and Kwoniella reveals pathogenesis evolution and contrasting modes of karyotype evolution via chromosome fusion or intercentromeric recombination.</title>
        <authorList>
            <person name="Coelho M.A."/>
            <person name="David-Palma M."/>
            <person name="Shea T."/>
            <person name="Bowers K."/>
            <person name="McGinley-Smith S."/>
            <person name="Mohammad A.W."/>
            <person name="Gnirke A."/>
            <person name="Yurkov A.M."/>
            <person name="Nowrousian M."/>
            <person name="Sun S."/>
            <person name="Cuomo C.A."/>
            <person name="Heitman J."/>
        </authorList>
    </citation>
    <scope>NUCLEOTIDE SEQUENCE</scope>
    <source>
        <strain evidence="8">CBS 10117</strain>
    </source>
</reference>
<keyword evidence="9" id="KW-1185">Reference proteome</keyword>
<feature type="transmembrane region" description="Helical" evidence="6">
    <location>
        <begin position="399"/>
        <end position="418"/>
    </location>
</feature>
<feature type="region of interest" description="Disordered" evidence="5">
    <location>
        <begin position="657"/>
        <end position="679"/>
    </location>
</feature>
<evidence type="ECO:0000259" key="7">
    <source>
        <dbReference type="PROSITE" id="PS50850"/>
    </source>
</evidence>
<dbReference type="FunFam" id="1.20.1250.20:FF:000011">
    <property type="entry name" value="MFS multidrug transporter, putative"/>
    <property type="match status" value="1"/>
</dbReference>
<feature type="transmembrane region" description="Helical" evidence="6">
    <location>
        <begin position="354"/>
        <end position="378"/>
    </location>
</feature>
<evidence type="ECO:0000256" key="6">
    <source>
        <dbReference type="SAM" id="Phobius"/>
    </source>
</evidence>
<dbReference type="GO" id="GO:0005886">
    <property type="term" value="C:plasma membrane"/>
    <property type="evidence" value="ECO:0007669"/>
    <property type="project" value="TreeGrafter"/>
</dbReference>
<dbReference type="InterPro" id="IPR011701">
    <property type="entry name" value="MFS"/>
</dbReference>
<sequence>MSSSSSTMTHVGPETPSPNPAKSAAQTDRPVSSYTLKKYPWRPYVTPFEDILAKKYQGSGTDEDPFIIDWLPNDAEDPQNWSATYKWTCIAVVSWLTLAVALSSSAYTGGASDIVAEFGASLELVIAGVSLFVVGFAFGPLFWAPFSEVFGRRLSYIVSYTFLTIWSGAAAGSPNMASLLVFRFLAGLFGSSPLANAGGTISDVLDANQRGLGMALFAAAPFLGPSLGPITGGFLGLTSGWRWVEGYLTIFVGVMLILVAIFGAETYAPLLLRKRAATLSKATGKVYRFRGDAKKPLQVGPLFVTSLIRPWKFLWFEPIVSILTVYTALIYGILYLNFAAYPIVFQQGHGWNVGIGGLAFLGILIGTIVSVVLSVAFVNPQYIKIAKKKGGRADPEDRLPPAIWGGFLLVIGLAGFAATDGPDVHWIAPIIFGIPFGTGIIIVFLAVLGYLVDSYTIYAASVLAANSVLRSLFGAAFPLFTRQMFDKLGVHWGVALPGFLALACIPFTVLFYKYGAQIRAKCKYAADAEKTMNMLMAAKMAQMKQQDEESAIENGNGNEPSTTKNEGSGATATPAPAGGAIDAQPAEQQGGLSKIESHAAEHSEKPLNRIPSHVPQHLHHEWTIYETLADRDEVDLADDERIRLNELHEKFHYLKHPSKKNQNEQGAVSTTTTTSTARV</sequence>
<feature type="region of interest" description="Disordered" evidence="5">
    <location>
        <begin position="1"/>
        <end position="31"/>
    </location>
</feature>
<dbReference type="RefSeq" id="XP_018265035.2">
    <property type="nucleotide sequence ID" value="XM_018406541.2"/>
</dbReference>
<keyword evidence="3 6" id="KW-1133">Transmembrane helix</keyword>
<feature type="transmembrane region" description="Helical" evidence="6">
    <location>
        <begin position="87"/>
        <end position="108"/>
    </location>
</feature>
<feature type="transmembrane region" description="Helical" evidence="6">
    <location>
        <begin position="120"/>
        <end position="142"/>
    </location>
</feature>
<keyword evidence="2 6" id="KW-0812">Transmembrane</keyword>
<dbReference type="InterPro" id="IPR020846">
    <property type="entry name" value="MFS_dom"/>
</dbReference>
<feature type="transmembrane region" description="Helical" evidence="6">
    <location>
        <begin position="179"/>
        <end position="199"/>
    </location>
</feature>
<evidence type="ECO:0000313" key="9">
    <source>
        <dbReference type="Proteomes" id="UP000078595"/>
    </source>
</evidence>
<feature type="compositionally biased region" description="Basic and acidic residues" evidence="5">
    <location>
        <begin position="595"/>
        <end position="607"/>
    </location>
</feature>
<reference evidence="8" key="1">
    <citation type="submission" date="2013-07" db="EMBL/GenBank/DDBJ databases">
        <authorList>
            <consortium name="The Broad Institute Genome Sequencing Platform"/>
            <person name="Cuomo C."/>
            <person name="Litvintseva A."/>
            <person name="Chen Y."/>
            <person name="Heitman J."/>
            <person name="Sun S."/>
            <person name="Springer D."/>
            <person name="Dromer F."/>
            <person name="Young S.K."/>
            <person name="Zeng Q."/>
            <person name="Gargeya S."/>
            <person name="Fitzgerald M."/>
            <person name="Abouelleil A."/>
            <person name="Alvarado L."/>
            <person name="Berlin A.M."/>
            <person name="Chapman S.B."/>
            <person name="Dewar J."/>
            <person name="Goldberg J."/>
            <person name="Griggs A."/>
            <person name="Gujja S."/>
            <person name="Hansen M."/>
            <person name="Howarth C."/>
            <person name="Imamovic A."/>
            <person name="Larimer J."/>
            <person name="McCowan C."/>
            <person name="Murphy C."/>
            <person name="Pearson M."/>
            <person name="Priest M."/>
            <person name="Roberts A."/>
            <person name="Saif S."/>
            <person name="Shea T."/>
            <person name="Sykes S."/>
            <person name="Wortman J."/>
            <person name="Nusbaum C."/>
            <person name="Birren B."/>
        </authorList>
    </citation>
    <scope>NUCLEOTIDE SEQUENCE</scope>
    <source>
        <strain evidence="8">CBS 10117</strain>
    </source>
</reference>
<dbReference type="Proteomes" id="UP000078595">
    <property type="component" value="Chromosome 3"/>
</dbReference>
<gene>
    <name evidence="8" type="ORF">I303_103194</name>
</gene>
<dbReference type="GeneID" id="28966916"/>
<feature type="transmembrane region" description="Helical" evidence="6">
    <location>
        <begin position="424"/>
        <end position="448"/>
    </location>
</feature>
<dbReference type="AlphaFoldDB" id="A0AAJ8KND8"/>
<feature type="compositionally biased region" description="Low complexity" evidence="5">
    <location>
        <begin position="569"/>
        <end position="580"/>
    </location>
</feature>
<feature type="compositionally biased region" description="Low complexity" evidence="5">
    <location>
        <begin position="669"/>
        <end position="679"/>
    </location>
</feature>
<feature type="transmembrane region" description="Helical" evidence="6">
    <location>
        <begin position="154"/>
        <end position="173"/>
    </location>
</feature>
<feature type="transmembrane region" description="Helical" evidence="6">
    <location>
        <begin position="247"/>
        <end position="272"/>
    </location>
</feature>
<accession>A0AAJ8KND8</accession>
<dbReference type="CDD" id="cd17323">
    <property type="entry name" value="MFS_Tpo1_MDR_like"/>
    <property type="match status" value="1"/>
</dbReference>
<feature type="transmembrane region" description="Helical" evidence="6">
    <location>
        <begin position="492"/>
        <end position="512"/>
    </location>
</feature>
<evidence type="ECO:0000313" key="8">
    <source>
        <dbReference type="EMBL" id="WWC60620.1"/>
    </source>
</evidence>
<keyword evidence="4 6" id="KW-0472">Membrane</keyword>
<dbReference type="PANTHER" id="PTHR23502">
    <property type="entry name" value="MAJOR FACILITATOR SUPERFAMILY"/>
    <property type="match status" value="1"/>
</dbReference>
<proteinExistence type="predicted"/>
<evidence type="ECO:0000256" key="2">
    <source>
        <dbReference type="ARBA" id="ARBA00022692"/>
    </source>
</evidence>
<feature type="compositionally biased region" description="Polar residues" evidence="5">
    <location>
        <begin position="553"/>
        <end position="568"/>
    </location>
</feature>
<dbReference type="EMBL" id="CP144532">
    <property type="protein sequence ID" value="WWC60620.1"/>
    <property type="molecule type" value="Genomic_DNA"/>
</dbReference>
<feature type="transmembrane region" description="Helical" evidence="6">
    <location>
        <begin position="455"/>
        <end position="480"/>
    </location>
</feature>
<feature type="domain" description="Major facilitator superfamily (MFS) profile" evidence="7">
    <location>
        <begin position="89"/>
        <end position="521"/>
    </location>
</feature>
<feature type="transmembrane region" description="Helical" evidence="6">
    <location>
        <begin position="211"/>
        <end position="235"/>
    </location>
</feature>
<protein>
    <recommendedName>
        <fullName evidence="7">Major facilitator superfamily (MFS) profile domain-containing protein</fullName>
    </recommendedName>
</protein>